<name>A0A2W5ZBJ4_9BACT</name>
<proteinExistence type="predicted"/>
<dbReference type="EMBL" id="QHBU01000165">
    <property type="protein sequence ID" value="PZR80215.1"/>
    <property type="molecule type" value="Genomic_DNA"/>
</dbReference>
<organism evidence="1 2">
    <name type="scientific">Candidatus Aeolococcus gillhamiae</name>
    <dbReference type="NCBI Taxonomy" id="3127015"/>
    <lineage>
        <taxon>Bacteria</taxon>
        <taxon>Bacillati</taxon>
        <taxon>Candidatus Dormiibacterota</taxon>
        <taxon>Candidatus Dormibacteria</taxon>
        <taxon>Candidatus Aeolococcales</taxon>
        <taxon>Candidatus Aeolococcaceae</taxon>
        <taxon>Candidatus Aeolococcus</taxon>
    </lineage>
</organism>
<comment type="caution">
    <text evidence="1">The sequence shown here is derived from an EMBL/GenBank/DDBJ whole genome shotgun (WGS) entry which is preliminary data.</text>
</comment>
<accession>A0A2W5ZBJ4</accession>
<dbReference type="Proteomes" id="UP000248724">
    <property type="component" value="Unassembled WGS sequence"/>
</dbReference>
<reference evidence="1 2" key="1">
    <citation type="journal article" date="2017" name="Nature">
        <title>Atmospheric trace gases support primary production in Antarctic desert surface soil.</title>
        <authorList>
            <person name="Ji M."/>
            <person name="Greening C."/>
            <person name="Vanwonterghem I."/>
            <person name="Carere C.R."/>
            <person name="Bay S.K."/>
            <person name="Steen J.A."/>
            <person name="Montgomery K."/>
            <person name="Lines T."/>
            <person name="Beardall J."/>
            <person name="van Dorst J."/>
            <person name="Snape I."/>
            <person name="Stott M.B."/>
            <person name="Hugenholtz P."/>
            <person name="Ferrari B.C."/>
        </authorList>
    </citation>
    <scope>NUCLEOTIDE SEQUENCE [LARGE SCALE GENOMIC DNA]</scope>
    <source>
        <strain evidence="1">RRmetagenome_bin12</strain>
    </source>
</reference>
<dbReference type="AlphaFoldDB" id="A0A2W5ZBJ4"/>
<evidence type="ECO:0000313" key="1">
    <source>
        <dbReference type="EMBL" id="PZR80215.1"/>
    </source>
</evidence>
<evidence type="ECO:0008006" key="3">
    <source>
        <dbReference type="Google" id="ProtNLM"/>
    </source>
</evidence>
<gene>
    <name evidence="1" type="ORF">DLM65_08750</name>
</gene>
<protein>
    <recommendedName>
        <fullName evidence="3">ABM domain-containing protein</fullName>
    </recommendedName>
</protein>
<evidence type="ECO:0000313" key="2">
    <source>
        <dbReference type="Proteomes" id="UP000248724"/>
    </source>
</evidence>
<sequence>MLGPRHRRARDGVAFAVVIEVDNSREDPEEGRRGLREELLPVLRGLPGFQSAQLMAAHERGLGFACVVFATREQAEELAGWFTVGAVIRPGVTVVRNEVIEVVASA</sequence>